<dbReference type="EMBL" id="UINC01081085">
    <property type="protein sequence ID" value="SVC24614.1"/>
    <property type="molecule type" value="Genomic_DNA"/>
</dbReference>
<gene>
    <name evidence="1" type="ORF">METZ01_LOCUS277468</name>
</gene>
<sequence length="39" mass="4105">MISEVTNYLNLQPDGIYLDGTIGAGGHATEILTQLSIKG</sequence>
<evidence type="ECO:0008006" key="2">
    <source>
        <dbReference type="Google" id="ProtNLM"/>
    </source>
</evidence>
<dbReference type="InterPro" id="IPR002903">
    <property type="entry name" value="RsmH"/>
</dbReference>
<proteinExistence type="predicted"/>
<name>A0A382KI18_9ZZZZ</name>
<dbReference type="Pfam" id="PF01795">
    <property type="entry name" value="Methyltransf_5"/>
    <property type="match status" value="1"/>
</dbReference>
<evidence type="ECO:0000313" key="1">
    <source>
        <dbReference type="EMBL" id="SVC24614.1"/>
    </source>
</evidence>
<accession>A0A382KI18</accession>
<dbReference type="SUPFAM" id="SSF53335">
    <property type="entry name" value="S-adenosyl-L-methionine-dependent methyltransferases"/>
    <property type="match status" value="1"/>
</dbReference>
<reference evidence="1" key="1">
    <citation type="submission" date="2018-05" db="EMBL/GenBank/DDBJ databases">
        <authorList>
            <person name="Lanie J.A."/>
            <person name="Ng W.-L."/>
            <person name="Kazmierczak K.M."/>
            <person name="Andrzejewski T.M."/>
            <person name="Davidsen T.M."/>
            <person name="Wayne K.J."/>
            <person name="Tettelin H."/>
            <person name="Glass J.I."/>
            <person name="Rusch D."/>
            <person name="Podicherti R."/>
            <person name="Tsui H.-C.T."/>
            <person name="Winkler M.E."/>
        </authorList>
    </citation>
    <scope>NUCLEOTIDE SEQUENCE</scope>
</reference>
<dbReference type="AlphaFoldDB" id="A0A382KI18"/>
<organism evidence="1">
    <name type="scientific">marine metagenome</name>
    <dbReference type="NCBI Taxonomy" id="408172"/>
    <lineage>
        <taxon>unclassified sequences</taxon>
        <taxon>metagenomes</taxon>
        <taxon>ecological metagenomes</taxon>
    </lineage>
</organism>
<dbReference type="GO" id="GO:0008168">
    <property type="term" value="F:methyltransferase activity"/>
    <property type="evidence" value="ECO:0007669"/>
    <property type="project" value="InterPro"/>
</dbReference>
<feature type="non-terminal residue" evidence="1">
    <location>
        <position position="39"/>
    </location>
</feature>
<dbReference type="Gene3D" id="3.40.50.150">
    <property type="entry name" value="Vaccinia Virus protein VP39"/>
    <property type="match status" value="1"/>
</dbReference>
<dbReference type="InterPro" id="IPR029063">
    <property type="entry name" value="SAM-dependent_MTases_sf"/>
</dbReference>
<protein>
    <recommendedName>
        <fullName evidence="2">16S rRNA (Cytosine(1402)-N(4))-methyltransferase</fullName>
    </recommendedName>
</protein>